<dbReference type="InterPro" id="IPR036005">
    <property type="entry name" value="Creatinase/aminopeptidase-like"/>
</dbReference>
<accession>A0A9D2KNZ7</accession>
<dbReference type="SUPFAM" id="SSF55920">
    <property type="entry name" value="Creatinase/aminopeptidase"/>
    <property type="match status" value="1"/>
</dbReference>
<reference evidence="2" key="2">
    <citation type="submission" date="2021-04" db="EMBL/GenBank/DDBJ databases">
        <authorList>
            <person name="Gilroy R."/>
        </authorList>
    </citation>
    <scope>NUCLEOTIDE SEQUENCE</scope>
    <source>
        <strain evidence="2">CHK178-16964</strain>
    </source>
</reference>
<proteinExistence type="predicted"/>
<name>A0A9D2KNZ7_9FIRM</name>
<sequence>MLNPFYTSTSDAELKRRQDLILSVMEENQVDAAVMYNSGDMIGGPLKWASDYSHYYSMAGIICKECLAIFRSGNECKFDEDRPLVPKGDRLPERIWSCPYVHGATFNSERFGEAMAYFIQSHNFKRIGWLGLNYISASVYKYLTEHLTDVEFVDLMPKLDEVRLVKSPEEMKGYLESVDLHDRLVQYCTATIRPRLTIRELNLEIMAQASLLGAIEFNTSLIRGWRGERALGIDEQFEPGDYCYILIEVAAKAGEWAECSRLFRLGMEPEEKWVKIADKLAEIQHKVAEKCVPGAVAEDIFEYCKQLQVEAGFYPELRMCIHGQGVDIVDLPIFTNGDKTVLQEGMFIAIHPAWQNCAEGWDAPYLSYTDNFIVEKDGAKRVSKTPQQIITVGL</sequence>
<evidence type="ECO:0000313" key="3">
    <source>
        <dbReference type="Proteomes" id="UP000823900"/>
    </source>
</evidence>
<dbReference type="SUPFAM" id="SSF53092">
    <property type="entry name" value="Creatinase/prolidase N-terminal domain"/>
    <property type="match status" value="1"/>
</dbReference>
<dbReference type="InterPro" id="IPR000994">
    <property type="entry name" value="Pept_M24"/>
</dbReference>
<comment type="caution">
    <text evidence="2">The sequence shown here is derived from an EMBL/GenBank/DDBJ whole genome shotgun (WGS) entry which is preliminary data.</text>
</comment>
<dbReference type="Pfam" id="PF00557">
    <property type="entry name" value="Peptidase_M24"/>
    <property type="match status" value="1"/>
</dbReference>
<protein>
    <submittedName>
        <fullName evidence="2">M24 family metallopeptidase</fullName>
    </submittedName>
</protein>
<feature type="domain" description="Peptidase M24" evidence="1">
    <location>
        <begin position="176"/>
        <end position="361"/>
    </location>
</feature>
<evidence type="ECO:0000313" key="2">
    <source>
        <dbReference type="EMBL" id="HJA71694.1"/>
    </source>
</evidence>
<dbReference type="Proteomes" id="UP000823900">
    <property type="component" value="Unassembled WGS sequence"/>
</dbReference>
<dbReference type="AlphaFoldDB" id="A0A9D2KNZ7"/>
<dbReference type="PANTHER" id="PTHR46112:SF2">
    <property type="entry name" value="XAA-PRO AMINOPEPTIDASE P-RELATED"/>
    <property type="match status" value="1"/>
</dbReference>
<dbReference type="CDD" id="cd01066">
    <property type="entry name" value="APP_MetAP"/>
    <property type="match status" value="1"/>
</dbReference>
<organism evidence="2 3">
    <name type="scientific">Candidatus Lachnoclostridium stercoravium</name>
    <dbReference type="NCBI Taxonomy" id="2838633"/>
    <lineage>
        <taxon>Bacteria</taxon>
        <taxon>Bacillati</taxon>
        <taxon>Bacillota</taxon>
        <taxon>Clostridia</taxon>
        <taxon>Lachnospirales</taxon>
        <taxon>Lachnospiraceae</taxon>
    </lineage>
</organism>
<dbReference type="PANTHER" id="PTHR46112">
    <property type="entry name" value="AMINOPEPTIDASE"/>
    <property type="match status" value="1"/>
</dbReference>
<dbReference type="InterPro" id="IPR029149">
    <property type="entry name" value="Creatin/AminoP/Spt16_N"/>
</dbReference>
<dbReference type="InterPro" id="IPR050659">
    <property type="entry name" value="Peptidase_M24B"/>
</dbReference>
<evidence type="ECO:0000259" key="1">
    <source>
        <dbReference type="Pfam" id="PF00557"/>
    </source>
</evidence>
<dbReference type="EMBL" id="DWZA01000077">
    <property type="protein sequence ID" value="HJA71694.1"/>
    <property type="molecule type" value="Genomic_DNA"/>
</dbReference>
<dbReference type="Gene3D" id="3.90.230.10">
    <property type="entry name" value="Creatinase/methionine aminopeptidase superfamily"/>
    <property type="match status" value="1"/>
</dbReference>
<reference evidence="2" key="1">
    <citation type="journal article" date="2021" name="PeerJ">
        <title>Extensive microbial diversity within the chicken gut microbiome revealed by metagenomics and culture.</title>
        <authorList>
            <person name="Gilroy R."/>
            <person name="Ravi A."/>
            <person name="Getino M."/>
            <person name="Pursley I."/>
            <person name="Horton D.L."/>
            <person name="Alikhan N.F."/>
            <person name="Baker D."/>
            <person name="Gharbi K."/>
            <person name="Hall N."/>
            <person name="Watson M."/>
            <person name="Adriaenssens E.M."/>
            <person name="Foster-Nyarko E."/>
            <person name="Jarju S."/>
            <person name="Secka A."/>
            <person name="Antonio M."/>
            <person name="Oren A."/>
            <person name="Chaudhuri R.R."/>
            <person name="La Ragione R."/>
            <person name="Hildebrand F."/>
            <person name="Pallen M.J."/>
        </authorList>
    </citation>
    <scope>NUCLEOTIDE SEQUENCE</scope>
    <source>
        <strain evidence="2">CHK178-16964</strain>
    </source>
</reference>
<gene>
    <name evidence="2" type="ORF">IAA07_08990</name>
</gene>